<dbReference type="InterPro" id="IPR017871">
    <property type="entry name" value="ABC_transporter-like_CS"/>
</dbReference>
<proteinExistence type="predicted"/>
<dbReference type="PANTHER" id="PTHR43394:SF1">
    <property type="entry name" value="ATP-BINDING CASSETTE SUB-FAMILY B MEMBER 10, MITOCHONDRIAL"/>
    <property type="match status" value="1"/>
</dbReference>
<feature type="transmembrane region" description="Helical" evidence="7">
    <location>
        <begin position="143"/>
        <end position="160"/>
    </location>
</feature>
<evidence type="ECO:0000256" key="7">
    <source>
        <dbReference type="SAM" id="Phobius"/>
    </source>
</evidence>
<keyword evidence="5 7" id="KW-1133">Transmembrane helix</keyword>
<dbReference type="PROSITE" id="PS00211">
    <property type="entry name" value="ABC_TRANSPORTER_1"/>
    <property type="match status" value="1"/>
</dbReference>
<dbReference type="SUPFAM" id="SSF52540">
    <property type="entry name" value="P-loop containing nucleoside triphosphate hydrolases"/>
    <property type="match status" value="1"/>
</dbReference>
<evidence type="ECO:0000313" key="10">
    <source>
        <dbReference type="EMBL" id="MDG5754434.1"/>
    </source>
</evidence>
<dbReference type="InterPro" id="IPR011527">
    <property type="entry name" value="ABC1_TM_dom"/>
</dbReference>
<protein>
    <submittedName>
        <fullName evidence="10">ABC transporter ATP-binding protein</fullName>
    </submittedName>
</protein>
<evidence type="ECO:0000256" key="6">
    <source>
        <dbReference type="ARBA" id="ARBA00023136"/>
    </source>
</evidence>
<dbReference type="InterPro" id="IPR003439">
    <property type="entry name" value="ABC_transporter-like_ATP-bd"/>
</dbReference>
<dbReference type="RefSeq" id="WP_124565696.1">
    <property type="nucleotide sequence ID" value="NZ_JARRRY010000007.1"/>
</dbReference>
<keyword evidence="4 10" id="KW-0067">ATP-binding</keyword>
<dbReference type="Gene3D" id="1.20.1560.10">
    <property type="entry name" value="ABC transporter type 1, transmembrane domain"/>
    <property type="match status" value="1"/>
</dbReference>
<sequence length="581" mass="65464">MNTMKRYLRFVLPYRGQIIITLIIGIVKFGIPLLLPLLLKYIIDNIIQGTGSFSEKITELWIAMGGAVFVFAVLRPPIEYYRQYYAQRIASKVLYDLRKNIFAHLQKLSLRYYANNKTGEVISRVINDVEQTKDFVITGMMNVWLDTATIGIAIAVMFSMSPKLTAVSLLILPFYIISVKYFFVQLRRLTKERSQALASLQGYLHERIQGVAVTKSFALESYEEKQFAKKNGAFLDKALEHTRWTAKTFSTVNTLTDLGPLLVIGFTAYLVIQGDITLGTMVAFIGYMDRLYNPLRRLVNSSTTLTQAFASMDRVFELMDEPYDITNQANAITVKKVDGKIQFKDVSFRYEEGEEYVLKHVSLLIEPGENVALVGMSGGGKSSLVGLIPRFYDVTEGAIFIDEVNVQSYDVKNLREHIGVVLQDNILFSDTIIANILYGKPDATEEEAIAAAKAANAHEFIMAFPKGYHTVVGERGVKLSGGQRQRIAIARVFLKQPSVLIFDEATSALDLESEQYIQAALQTLAKNRTTLIIAHRLATITHVDKIVYIENGEIKEVGTHQELLDKQGRYYELYNIQDLGT</sequence>
<gene>
    <name evidence="10" type="ORF">P6P90_10670</name>
</gene>
<evidence type="ECO:0000256" key="4">
    <source>
        <dbReference type="ARBA" id="ARBA00022840"/>
    </source>
</evidence>
<comment type="caution">
    <text evidence="10">The sequence shown here is derived from an EMBL/GenBank/DDBJ whole genome shotgun (WGS) entry which is preliminary data.</text>
</comment>
<name>A0ABT6H5D2_9BACI</name>
<comment type="subcellular location">
    <subcellularLocation>
        <location evidence="1">Cell membrane</location>
        <topology evidence="1">Multi-pass membrane protein</topology>
    </subcellularLocation>
</comment>
<dbReference type="InterPro" id="IPR036640">
    <property type="entry name" value="ABC1_TM_sf"/>
</dbReference>
<dbReference type="GO" id="GO:0005524">
    <property type="term" value="F:ATP binding"/>
    <property type="evidence" value="ECO:0007669"/>
    <property type="project" value="UniProtKB-KW"/>
</dbReference>
<dbReference type="PANTHER" id="PTHR43394">
    <property type="entry name" value="ATP-DEPENDENT PERMEASE MDL1, MITOCHONDRIAL"/>
    <property type="match status" value="1"/>
</dbReference>
<evidence type="ECO:0000313" key="11">
    <source>
        <dbReference type="Proteomes" id="UP001218246"/>
    </source>
</evidence>
<feature type="domain" description="ABC transmembrane type-1" evidence="9">
    <location>
        <begin position="19"/>
        <end position="307"/>
    </location>
</feature>
<dbReference type="PROSITE" id="PS50893">
    <property type="entry name" value="ABC_TRANSPORTER_2"/>
    <property type="match status" value="1"/>
</dbReference>
<feature type="transmembrane region" description="Helical" evidence="7">
    <location>
        <begin position="12"/>
        <end position="31"/>
    </location>
</feature>
<keyword evidence="6 7" id="KW-0472">Membrane</keyword>
<evidence type="ECO:0000256" key="2">
    <source>
        <dbReference type="ARBA" id="ARBA00022692"/>
    </source>
</evidence>
<feature type="domain" description="ABC transporter" evidence="8">
    <location>
        <begin position="341"/>
        <end position="576"/>
    </location>
</feature>
<keyword evidence="11" id="KW-1185">Reference proteome</keyword>
<dbReference type="InterPro" id="IPR039421">
    <property type="entry name" value="Type_1_exporter"/>
</dbReference>
<evidence type="ECO:0000259" key="9">
    <source>
        <dbReference type="PROSITE" id="PS50929"/>
    </source>
</evidence>
<dbReference type="Proteomes" id="UP001218246">
    <property type="component" value="Unassembled WGS sequence"/>
</dbReference>
<dbReference type="Gene3D" id="3.40.50.300">
    <property type="entry name" value="P-loop containing nucleotide triphosphate hydrolases"/>
    <property type="match status" value="1"/>
</dbReference>
<dbReference type="PROSITE" id="PS50929">
    <property type="entry name" value="ABC_TM1F"/>
    <property type="match status" value="1"/>
</dbReference>
<feature type="transmembrane region" description="Helical" evidence="7">
    <location>
        <begin position="60"/>
        <end position="78"/>
    </location>
</feature>
<dbReference type="Pfam" id="PF00005">
    <property type="entry name" value="ABC_tran"/>
    <property type="match status" value="1"/>
</dbReference>
<feature type="transmembrane region" description="Helical" evidence="7">
    <location>
        <begin position="166"/>
        <end position="184"/>
    </location>
</feature>
<keyword evidence="2 7" id="KW-0812">Transmembrane</keyword>
<dbReference type="Pfam" id="PF00664">
    <property type="entry name" value="ABC_membrane"/>
    <property type="match status" value="1"/>
</dbReference>
<dbReference type="InterPro" id="IPR027417">
    <property type="entry name" value="P-loop_NTPase"/>
</dbReference>
<evidence type="ECO:0000256" key="1">
    <source>
        <dbReference type="ARBA" id="ARBA00004651"/>
    </source>
</evidence>
<accession>A0ABT6H5D2</accession>
<dbReference type="EMBL" id="JARULN010000008">
    <property type="protein sequence ID" value="MDG5754434.1"/>
    <property type="molecule type" value="Genomic_DNA"/>
</dbReference>
<dbReference type="SUPFAM" id="SSF90123">
    <property type="entry name" value="ABC transporter transmembrane region"/>
    <property type="match status" value="1"/>
</dbReference>
<dbReference type="SMART" id="SM00382">
    <property type="entry name" value="AAA"/>
    <property type="match status" value="1"/>
</dbReference>
<keyword evidence="3" id="KW-0547">Nucleotide-binding</keyword>
<evidence type="ECO:0000256" key="3">
    <source>
        <dbReference type="ARBA" id="ARBA00022741"/>
    </source>
</evidence>
<evidence type="ECO:0000256" key="5">
    <source>
        <dbReference type="ARBA" id="ARBA00022989"/>
    </source>
</evidence>
<organism evidence="10 11">
    <name type="scientific">Ectobacillus antri</name>
    <dbReference type="NCBI Taxonomy" id="2486280"/>
    <lineage>
        <taxon>Bacteria</taxon>
        <taxon>Bacillati</taxon>
        <taxon>Bacillota</taxon>
        <taxon>Bacilli</taxon>
        <taxon>Bacillales</taxon>
        <taxon>Bacillaceae</taxon>
        <taxon>Ectobacillus</taxon>
    </lineage>
</organism>
<reference evidence="10 11" key="1">
    <citation type="submission" date="2023-04" db="EMBL/GenBank/DDBJ databases">
        <title>Ectobacillus antri isolated from activated sludge.</title>
        <authorList>
            <person name="Yan P."/>
            <person name="Liu X."/>
        </authorList>
    </citation>
    <scope>NUCLEOTIDE SEQUENCE [LARGE SCALE GENOMIC DNA]</scope>
    <source>
        <strain evidence="10 11">C18H</strain>
    </source>
</reference>
<dbReference type="InterPro" id="IPR003593">
    <property type="entry name" value="AAA+_ATPase"/>
</dbReference>
<evidence type="ECO:0000259" key="8">
    <source>
        <dbReference type="PROSITE" id="PS50893"/>
    </source>
</evidence>